<dbReference type="RefSeq" id="WP_222507383.1">
    <property type="nucleotide sequence ID" value="NZ_JAHVJA010000001.1"/>
</dbReference>
<proteinExistence type="predicted"/>
<organism evidence="1 2">
    <name type="scientific">Leisingera daeponensis</name>
    <dbReference type="NCBI Taxonomy" id="405746"/>
    <lineage>
        <taxon>Bacteria</taxon>
        <taxon>Pseudomonadati</taxon>
        <taxon>Pseudomonadota</taxon>
        <taxon>Alphaproteobacteria</taxon>
        <taxon>Rhodobacterales</taxon>
        <taxon>Roseobacteraceae</taxon>
        <taxon>Leisingera</taxon>
    </lineage>
</organism>
<dbReference type="EMBL" id="JAHVJA010000001">
    <property type="protein sequence ID" value="MBY6138576.1"/>
    <property type="molecule type" value="Genomic_DNA"/>
</dbReference>
<comment type="caution">
    <text evidence="1">The sequence shown here is derived from an EMBL/GenBank/DDBJ whole genome shotgun (WGS) entry which is preliminary data.</text>
</comment>
<dbReference type="PANTHER" id="PTHR36423:SF2">
    <property type="entry name" value="AFR070WP"/>
    <property type="match status" value="1"/>
</dbReference>
<dbReference type="PIRSF" id="PIRSF028139">
    <property type="entry name" value="DOPA-diox_rel_Mll2280"/>
    <property type="match status" value="1"/>
</dbReference>
<keyword evidence="2" id="KW-1185">Reference proteome</keyword>
<protein>
    <submittedName>
        <fullName evidence="1">DOPA 4,5-dioxygenase family protein</fullName>
    </submittedName>
</protein>
<sequence length="112" mass="12278">MKQTDSITGYHAHVYFDAATVAQARTLCQQAAAQFDVEMGRVHEKPVGPHPMWSCQLAATPEQFARLLPWLALNRNGLVVFAHPETGNALEDHSDHGIWLGAGLKLDLSVFG</sequence>
<gene>
    <name evidence="1" type="ORF">KUV26_03935</name>
</gene>
<name>A0ABS7NER0_9RHOB</name>
<accession>A0ABS7NER0</accession>
<dbReference type="InterPro" id="IPR014980">
    <property type="entry name" value="DOPA_dioxygen"/>
</dbReference>
<dbReference type="InterPro" id="IPR023389">
    <property type="entry name" value="DOPA-like_sf"/>
</dbReference>
<evidence type="ECO:0000313" key="1">
    <source>
        <dbReference type="EMBL" id="MBY6138576.1"/>
    </source>
</evidence>
<dbReference type="PANTHER" id="PTHR36423">
    <property type="entry name" value="AFR070WP"/>
    <property type="match status" value="1"/>
</dbReference>
<dbReference type="Proteomes" id="UP000766629">
    <property type="component" value="Unassembled WGS sequence"/>
</dbReference>
<dbReference type="Gene3D" id="3.30.70.1240">
    <property type="entry name" value="DOPA-like domains"/>
    <property type="match status" value="1"/>
</dbReference>
<dbReference type="Pfam" id="PF08883">
    <property type="entry name" value="DOPA_dioxygen"/>
    <property type="match status" value="1"/>
</dbReference>
<dbReference type="SUPFAM" id="SSF143410">
    <property type="entry name" value="DOPA-like"/>
    <property type="match status" value="1"/>
</dbReference>
<reference evidence="1 2" key="1">
    <citation type="submission" date="2021-06" db="EMBL/GenBank/DDBJ databases">
        <title>50 bacteria genomes isolated from Dapeng, Shenzhen, China.</title>
        <authorList>
            <person name="Zheng W."/>
            <person name="Yu S."/>
            <person name="Huang Y."/>
        </authorList>
    </citation>
    <scope>NUCLEOTIDE SEQUENCE [LARGE SCALE GENOMIC DNA]</scope>
    <source>
        <strain evidence="1 2">DP1N14-2</strain>
    </source>
</reference>
<evidence type="ECO:0000313" key="2">
    <source>
        <dbReference type="Proteomes" id="UP000766629"/>
    </source>
</evidence>